<feature type="compositionally biased region" description="Basic residues" evidence="4">
    <location>
        <begin position="366"/>
        <end position="379"/>
    </location>
</feature>
<feature type="compositionally biased region" description="Polar residues" evidence="4">
    <location>
        <begin position="721"/>
        <end position="733"/>
    </location>
</feature>
<keyword evidence="9" id="KW-1185">Reference proteome</keyword>
<dbReference type="PIRSF" id="PIRSF015965">
    <property type="entry name" value="26S_Psome_Rpn1"/>
    <property type="match status" value="1"/>
</dbReference>
<dbReference type="Pfam" id="PF18051">
    <property type="entry name" value="RPN1_C"/>
    <property type="match status" value="1"/>
</dbReference>
<keyword evidence="5" id="KW-0812">Transmembrane</keyword>
<organism evidence="8 9">
    <name type="scientific">Reticulomyxa filosa</name>
    <dbReference type="NCBI Taxonomy" id="46433"/>
    <lineage>
        <taxon>Eukaryota</taxon>
        <taxon>Sar</taxon>
        <taxon>Rhizaria</taxon>
        <taxon>Retaria</taxon>
        <taxon>Foraminifera</taxon>
        <taxon>Monothalamids</taxon>
        <taxon>Reticulomyxidae</taxon>
        <taxon>Reticulomyxa</taxon>
    </lineage>
</organism>
<evidence type="ECO:0000259" key="7">
    <source>
        <dbReference type="Pfam" id="PF18051"/>
    </source>
</evidence>
<feature type="region of interest" description="Disordered" evidence="4">
    <location>
        <begin position="366"/>
        <end position="393"/>
    </location>
</feature>
<dbReference type="PANTHER" id="PTHR10943:SF1">
    <property type="entry name" value="26S PROTEASOME NON-ATPASE REGULATORY SUBUNIT 2"/>
    <property type="match status" value="1"/>
</dbReference>
<keyword evidence="5" id="KW-1133">Transmembrane helix</keyword>
<dbReference type="GO" id="GO:0042176">
    <property type="term" value="P:regulation of protein catabolic process"/>
    <property type="evidence" value="ECO:0007669"/>
    <property type="project" value="InterPro"/>
</dbReference>
<dbReference type="GO" id="GO:0005634">
    <property type="term" value="C:nucleus"/>
    <property type="evidence" value="ECO:0007669"/>
    <property type="project" value="TreeGrafter"/>
</dbReference>
<evidence type="ECO:0000259" key="6">
    <source>
        <dbReference type="Pfam" id="PF17781"/>
    </source>
</evidence>
<dbReference type="InterPro" id="IPR011989">
    <property type="entry name" value="ARM-like"/>
</dbReference>
<dbReference type="InterPro" id="IPR040892">
    <property type="entry name" value="RPN1_N"/>
</dbReference>
<feature type="compositionally biased region" description="Acidic residues" evidence="4">
    <location>
        <begin position="749"/>
        <end position="762"/>
    </location>
</feature>
<feature type="domain" description="26S proteasome non-ATPase regulatory subunit RPN1 C-terminal" evidence="7">
    <location>
        <begin position="959"/>
        <end position="1011"/>
    </location>
</feature>
<name>X6LV61_RETFI</name>
<sequence length="1023" mass="116159">MDQDLSVEDRELKERLDLYVERIKDVDVQIAALALEQLKEETRTSTSSMTSVPKPLKFLNPHYSSIKDFYQTVTDAKLKVKKAQQHYYEDECIFFSRLLSREPEREQKRGSKKKKGCKKKKKTSKTIFFFNIKKMFFLLAMTMEDPTTRACLKYRLESDLSQIETWGAQYVKHLAAEVRQEMLDRLKAERRQSPIFFFFVLQKKKKKKKKKNLECRSRKCWCSFMCHITVEPDACDLLLEVEQLPMISQFFQLENHARVCEYLRSCAPYHPYPEDVEIYRTCFELYFKFKSYYHALRYALRLDDHKLVKRVMKATKHDKVQSRQLALNNQTLTINFYFFILFFPPLLLLMYNTTIIATTQINNFKGRRGGRRRRRRSRSRGTEDNDDDEMPDVNEIISNAQLSEAFRNLAKDLDVLDPKDPQTDIFKEQLLEDAATNSAISARKSLAISYVNAFVNAGFGLDKLMSVDTQTANNWLGKNKERGQMAAVASVGSLMLWDENAVNTVDRYFESDKPCIRAGAFLAIGMACSGMRNDAGLGYALLAKPIKGGEKKRGKEITTEERVAAAFGLGLAYAGQANAAVYEVLSNVVSKDSPEENCPAWHHWHWVCNLILTDLMERVESQPEKLNDSLYLLNALGLGLLFLQRNEEVDTTLEAVSVFNDMNEKFAQTLRVTLEVMAYAGSGNVIKVQQFLEMVGQHYDNETEKDKDKDKDKEKEKDKPQTSTGSKNANANNPFAAMLGASGAQGAGAEEEGEDEKKEEEDDKRYFQTIAVLGIAMIAMGEELGSDMALRMFDHLIQYGNIRVKRAVPLALGLLCVSNPRMEVSDVLSKLSHDHNSVVSQSAILSLGLISAGTNNARVADMLRGLTSYYSKDANHLYLDYWTIQPYHSDRLLLSKVALAGVLCVVFAAIDLKNSLLSSRHWLLYSLITSIKPRMLATLDEKLKSLKTNVRVGQALDVVAQAGRPKSITGFQTHDTPVLLGYKDRAELASDEYISFASVLEGFAILRKNPDAEKGQQKKTDTN</sequence>
<evidence type="ECO:0000256" key="2">
    <source>
        <dbReference type="ARBA" id="ARBA00022737"/>
    </source>
</evidence>
<comment type="similarity">
    <text evidence="1">Belongs to the proteasome subunit S2 family.</text>
</comment>
<dbReference type="OrthoDB" id="10252509at2759"/>
<dbReference type="GO" id="GO:0034515">
    <property type="term" value="C:proteasome storage granule"/>
    <property type="evidence" value="ECO:0007669"/>
    <property type="project" value="TreeGrafter"/>
</dbReference>
<dbReference type="Pfam" id="PF01851">
    <property type="entry name" value="PC_rep"/>
    <property type="match status" value="2"/>
</dbReference>
<evidence type="ECO:0000313" key="8">
    <source>
        <dbReference type="EMBL" id="ETO05494.1"/>
    </source>
</evidence>
<evidence type="ECO:0000313" key="9">
    <source>
        <dbReference type="Proteomes" id="UP000023152"/>
    </source>
</evidence>
<comment type="caution">
    <text evidence="8">The sequence shown here is derived from an EMBL/GenBank/DDBJ whole genome shotgun (WGS) entry which is preliminary data.</text>
</comment>
<feature type="region of interest" description="Disordered" evidence="4">
    <location>
        <begin position="699"/>
        <end position="763"/>
    </location>
</feature>
<keyword evidence="5" id="KW-0472">Membrane</keyword>
<dbReference type="Gene3D" id="1.25.10.10">
    <property type="entry name" value="Leucine-rich Repeat Variant"/>
    <property type="match status" value="1"/>
</dbReference>
<evidence type="ECO:0000256" key="4">
    <source>
        <dbReference type="SAM" id="MobiDB-lite"/>
    </source>
</evidence>
<feature type="compositionally biased region" description="Basic and acidic residues" evidence="4">
    <location>
        <begin position="699"/>
        <end position="720"/>
    </location>
</feature>
<evidence type="ECO:0000256" key="1">
    <source>
        <dbReference type="ARBA" id="ARBA00005460"/>
    </source>
</evidence>
<protein>
    <recommendedName>
        <fullName evidence="10">26S proteasome non-ATPase regulatory subunit 2</fullName>
    </recommendedName>
</protein>
<dbReference type="OMA" id="LNYRMIG"/>
<evidence type="ECO:0000256" key="5">
    <source>
        <dbReference type="SAM" id="Phobius"/>
    </source>
</evidence>
<dbReference type="SUPFAM" id="SSF48371">
    <property type="entry name" value="ARM repeat"/>
    <property type="match status" value="1"/>
</dbReference>
<feature type="transmembrane region" description="Helical" evidence="5">
    <location>
        <begin position="336"/>
        <end position="364"/>
    </location>
</feature>
<keyword evidence="2" id="KW-0677">Repeat</keyword>
<dbReference type="Pfam" id="PF17781">
    <property type="entry name" value="RPN1_RPN2_N"/>
    <property type="match status" value="2"/>
</dbReference>
<feature type="domain" description="RPN1 N-terminal" evidence="6">
    <location>
        <begin position="384"/>
        <end position="430"/>
    </location>
</feature>
<dbReference type="InterPro" id="IPR016643">
    <property type="entry name" value="26S_Psome_Rpn1"/>
</dbReference>
<keyword evidence="3" id="KW-0647">Proteasome</keyword>
<dbReference type="Proteomes" id="UP000023152">
    <property type="component" value="Unassembled WGS sequence"/>
</dbReference>
<dbReference type="PANTHER" id="PTHR10943">
    <property type="entry name" value="26S PROTEASOME NON-ATPASE REGULATORY SUBUNIT"/>
    <property type="match status" value="1"/>
</dbReference>
<dbReference type="GO" id="GO:0030234">
    <property type="term" value="F:enzyme regulator activity"/>
    <property type="evidence" value="ECO:0007669"/>
    <property type="project" value="InterPro"/>
</dbReference>
<dbReference type="InterPro" id="IPR016024">
    <property type="entry name" value="ARM-type_fold"/>
</dbReference>
<accession>X6LV61</accession>
<evidence type="ECO:0000256" key="3">
    <source>
        <dbReference type="ARBA" id="ARBA00022942"/>
    </source>
</evidence>
<dbReference type="EMBL" id="ASPP01028067">
    <property type="protein sequence ID" value="ETO05494.1"/>
    <property type="molecule type" value="Genomic_DNA"/>
</dbReference>
<feature type="domain" description="RPN1 N-terminal" evidence="6">
    <location>
        <begin position="16"/>
        <end position="327"/>
    </location>
</feature>
<dbReference type="InterPro" id="IPR002015">
    <property type="entry name" value="Proteasome/cyclosome_rpt"/>
</dbReference>
<dbReference type="GO" id="GO:0008540">
    <property type="term" value="C:proteasome regulatory particle, base subcomplex"/>
    <property type="evidence" value="ECO:0007669"/>
    <property type="project" value="TreeGrafter"/>
</dbReference>
<gene>
    <name evidence="8" type="ORF">RFI_31903</name>
</gene>
<dbReference type="InterPro" id="IPR041433">
    <property type="entry name" value="RPN1_C"/>
</dbReference>
<evidence type="ECO:0008006" key="10">
    <source>
        <dbReference type="Google" id="ProtNLM"/>
    </source>
</evidence>
<reference evidence="8 9" key="1">
    <citation type="journal article" date="2013" name="Curr. Biol.">
        <title>The Genome of the Foraminiferan Reticulomyxa filosa.</title>
        <authorList>
            <person name="Glockner G."/>
            <person name="Hulsmann N."/>
            <person name="Schleicher M."/>
            <person name="Noegel A.A."/>
            <person name="Eichinger L."/>
            <person name="Gallinger C."/>
            <person name="Pawlowski J."/>
            <person name="Sierra R."/>
            <person name="Euteneuer U."/>
            <person name="Pillet L."/>
            <person name="Moustafa A."/>
            <person name="Platzer M."/>
            <person name="Groth M."/>
            <person name="Szafranski K."/>
            <person name="Schliwa M."/>
        </authorList>
    </citation>
    <scope>NUCLEOTIDE SEQUENCE [LARGE SCALE GENOMIC DNA]</scope>
</reference>
<dbReference type="AlphaFoldDB" id="X6LV61"/>
<dbReference type="GO" id="GO:0043161">
    <property type="term" value="P:proteasome-mediated ubiquitin-dependent protein catabolic process"/>
    <property type="evidence" value="ECO:0007669"/>
    <property type="project" value="TreeGrafter"/>
</dbReference>
<proteinExistence type="inferred from homology"/>